<dbReference type="Gene3D" id="3.30.70.100">
    <property type="match status" value="1"/>
</dbReference>
<protein>
    <recommendedName>
        <fullName evidence="4">Antibiotic biosynthesis monooxygenase</fullName>
    </recommendedName>
</protein>
<dbReference type="RefSeq" id="WP_190353316.1">
    <property type="nucleotide sequence ID" value="NZ_JACJPY010000166.1"/>
</dbReference>
<proteinExistence type="predicted"/>
<keyword evidence="1" id="KW-0472">Membrane</keyword>
<feature type="transmembrane region" description="Helical" evidence="1">
    <location>
        <begin position="154"/>
        <end position="174"/>
    </location>
</feature>
<dbReference type="Proteomes" id="UP000631421">
    <property type="component" value="Unassembled WGS sequence"/>
</dbReference>
<organism evidence="2 3">
    <name type="scientific">Pseudanabaena cinerea FACHB-1277</name>
    <dbReference type="NCBI Taxonomy" id="2949581"/>
    <lineage>
        <taxon>Bacteria</taxon>
        <taxon>Bacillati</taxon>
        <taxon>Cyanobacteriota</taxon>
        <taxon>Cyanophyceae</taxon>
        <taxon>Pseudanabaenales</taxon>
        <taxon>Pseudanabaenaceae</taxon>
        <taxon>Pseudanabaena</taxon>
        <taxon>Pseudanabaena cinerea</taxon>
    </lineage>
</organism>
<keyword evidence="3" id="KW-1185">Reference proteome</keyword>
<reference evidence="2" key="2">
    <citation type="submission" date="2020-08" db="EMBL/GenBank/DDBJ databases">
        <authorList>
            <person name="Chen M."/>
            <person name="Teng W."/>
            <person name="Zhao L."/>
            <person name="Hu C."/>
            <person name="Zhou Y."/>
            <person name="Han B."/>
            <person name="Song L."/>
            <person name="Shu W."/>
        </authorList>
    </citation>
    <scope>NUCLEOTIDE SEQUENCE</scope>
    <source>
        <strain evidence="2">FACHB-1277</strain>
    </source>
</reference>
<accession>A0A926UX36</accession>
<dbReference type="PANTHER" id="PTHR40057">
    <property type="entry name" value="SLR1162 PROTEIN"/>
    <property type="match status" value="1"/>
</dbReference>
<dbReference type="PANTHER" id="PTHR40057:SF1">
    <property type="entry name" value="SLR1162 PROTEIN"/>
    <property type="match status" value="1"/>
</dbReference>
<dbReference type="InterPro" id="IPR038762">
    <property type="entry name" value="ABM_predict"/>
</dbReference>
<feature type="transmembrane region" description="Helical" evidence="1">
    <location>
        <begin position="128"/>
        <end position="148"/>
    </location>
</feature>
<sequence length="230" mass="25957">MSQPQNLFNDPSVTVVISRRVKPECKAEFELFLSGITTACEKFDGHLGSNIFPPVNSDDPEYRIILKFDRLSNLRNWEASPERKYWFNIAEPLTVSPPQIQVLTGLETWFTLAGNTSITPPPRYKMTVVTWLAVFPLITFISLILKQQLLNLPLVFRVAIVTAIAVPTMTYLLMPQMTKLFSGWLYPALDIASPITDTPTKILESSELSQPLPELKSAVEETEFIVSQIL</sequence>
<evidence type="ECO:0000256" key="1">
    <source>
        <dbReference type="SAM" id="Phobius"/>
    </source>
</evidence>
<gene>
    <name evidence="2" type="ORF">H6F44_22515</name>
</gene>
<dbReference type="InterPro" id="IPR011008">
    <property type="entry name" value="Dimeric_a/b-barrel"/>
</dbReference>
<dbReference type="SUPFAM" id="SSF54909">
    <property type="entry name" value="Dimeric alpha+beta barrel"/>
    <property type="match status" value="1"/>
</dbReference>
<dbReference type="AlphaFoldDB" id="A0A926UX36"/>
<evidence type="ECO:0000313" key="2">
    <source>
        <dbReference type="EMBL" id="MBD2152861.1"/>
    </source>
</evidence>
<keyword evidence="1" id="KW-1133">Transmembrane helix</keyword>
<keyword evidence="1" id="KW-0812">Transmembrane</keyword>
<comment type="caution">
    <text evidence="2">The sequence shown here is derived from an EMBL/GenBank/DDBJ whole genome shotgun (WGS) entry which is preliminary data.</text>
</comment>
<evidence type="ECO:0000313" key="3">
    <source>
        <dbReference type="Proteomes" id="UP000631421"/>
    </source>
</evidence>
<reference evidence="2" key="1">
    <citation type="journal article" date="2015" name="ISME J.">
        <title>Draft Genome Sequence of Streptomyces incarnatus NRRL8089, which Produces the Nucleoside Antibiotic Sinefungin.</title>
        <authorList>
            <person name="Oshima K."/>
            <person name="Hattori M."/>
            <person name="Shimizu H."/>
            <person name="Fukuda K."/>
            <person name="Nemoto M."/>
            <person name="Inagaki K."/>
            <person name="Tamura T."/>
        </authorList>
    </citation>
    <scope>NUCLEOTIDE SEQUENCE</scope>
    <source>
        <strain evidence="2">FACHB-1277</strain>
    </source>
</reference>
<evidence type="ECO:0008006" key="4">
    <source>
        <dbReference type="Google" id="ProtNLM"/>
    </source>
</evidence>
<name>A0A926UX36_9CYAN</name>
<dbReference type="EMBL" id="JACJPY010000166">
    <property type="protein sequence ID" value="MBD2152861.1"/>
    <property type="molecule type" value="Genomic_DNA"/>
</dbReference>